<dbReference type="STRING" id="1077936.SAMN05421545_1066"/>
<proteinExistence type="predicted"/>
<dbReference type="Proteomes" id="UP000185924">
    <property type="component" value="Unassembled WGS sequence"/>
</dbReference>
<feature type="transmembrane region" description="Helical" evidence="1">
    <location>
        <begin position="117"/>
        <end position="136"/>
    </location>
</feature>
<accession>A0A1N6UTF0</accession>
<reference evidence="3" key="1">
    <citation type="submission" date="2017-01" db="EMBL/GenBank/DDBJ databases">
        <authorList>
            <person name="Varghese N."/>
            <person name="Submissions S."/>
        </authorList>
    </citation>
    <scope>NUCLEOTIDE SEQUENCE [LARGE SCALE GENOMIC DNA]</scope>
    <source>
        <strain evidence="3">DM9</strain>
    </source>
</reference>
<feature type="transmembrane region" description="Helical" evidence="1">
    <location>
        <begin position="209"/>
        <end position="226"/>
    </location>
</feature>
<feature type="transmembrane region" description="Helical" evidence="1">
    <location>
        <begin position="50"/>
        <end position="68"/>
    </location>
</feature>
<dbReference type="PANTHER" id="PTHR39419:SF1">
    <property type="entry name" value="SLL0814 PROTEIN"/>
    <property type="match status" value="1"/>
</dbReference>
<evidence type="ECO:0000313" key="3">
    <source>
        <dbReference type="Proteomes" id="UP000185924"/>
    </source>
</evidence>
<evidence type="ECO:0000256" key="1">
    <source>
        <dbReference type="SAM" id="Phobius"/>
    </source>
</evidence>
<keyword evidence="3" id="KW-1185">Reference proteome</keyword>
<keyword evidence="1" id="KW-1133">Transmembrane helix</keyword>
<protein>
    <submittedName>
        <fullName evidence="2">Putative membrane protein</fullName>
    </submittedName>
</protein>
<evidence type="ECO:0000313" key="2">
    <source>
        <dbReference type="EMBL" id="SIQ68908.1"/>
    </source>
</evidence>
<keyword evidence="1" id="KW-0472">Membrane</keyword>
<gene>
    <name evidence="2" type="ORF">SAMN05421545_1066</name>
</gene>
<feature type="transmembrane region" description="Helical" evidence="1">
    <location>
        <begin position="180"/>
        <end position="197"/>
    </location>
</feature>
<feature type="transmembrane region" description="Helical" evidence="1">
    <location>
        <begin position="21"/>
        <end position="44"/>
    </location>
</feature>
<keyword evidence="1" id="KW-0812">Transmembrane</keyword>
<feature type="transmembrane region" description="Helical" evidence="1">
    <location>
        <begin position="148"/>
        <end position="168"/>
    </location>
</feature>
<dbReference type="OrthoDB" id="9811293at2"/>
<organism evidence="2 3">
    <name type="scientific">Pontibacter lucknowensis</name>
    <dbReference type="NCBI Taxonomy" id="1077936"/>
    <lineage>
        <taxon>Bacteria</taxon>
        <taxon>Pseudomonadati</taxon>
        <taxon>Bacteroidota</taxon>
        <taxon>Cytophagia</taxon>
        <taxon>Cytophagales</taxon>
        <taxon>Hymenobacteraceae</taxon>
        <taxon>Pontibacter</taxon>
    </lineage>
</organism>
<dbReference type="PANTHER" id="PTHR39419">
    <property type="entry name" value="SLL0814 PROTEIN"/>
    <property type="match status" value="1"/>
</dbReference>
<name>A0A1N6UTF0_9BACT</name>
<dbReference type="Pfam" id="PF04240">
    <property type="entry name" value="Caroten_synth"/>
    <property type="match status" value="1"/>
</dbReference>
<dbReference type="RefSeq" id="WP_076421349.1">
    <property type="nucleotide sequence ID" value="NZ_FTNM01000001.1"/>
</dbReference>
<feature type="transmembrane region" description="Helical" evidence="1">
    <location>
        <begin position="75"/>
        <end position="97"/>
    </location>
</feature>
<dbReference type="EMBL" id="FTNM01000001">
    <property type="protein sequence ID" value="SIQ68908.1"/>
    <property type="molecule type" value="Genomic_DNA"/>
</dbReference>
<sequence>MPDTTQTYQPAIPLQERLKPYAFSIALGVLAIFHAVGFWGLMFSGEPEKFQRLTPMNLLLTNFLLFSFHRRWNVAFILFAVAIMAAGFFAEVLGIHTGLLFGDYAYGESLGIKVLDVPLLIGLNWLMLVYTSGHLVNMVQLHWLAKAALAALLMVGLDFFLEPVAVAFDFWDWHGGHIPWSNYTGWLGLSFLFQLYFQKAPIYKHNRLAPYVYLVQAVFFISIWTLL</sequence>
<dbReference type="AlphaFoldDB" id="A0A1N6UTF0"/>
<dbReference type="InterPro" id="IPR007354">
    <property type="entry name" value="CruF-like"/>
</dbReference>